<proteinExistence type="predicted"/>
<dbReference type="PROSITE" id="PS50931">
    <property type="entry name" value="HTH_LYSR"/>
    <property type="match status" value="1"/>
</dbReference>
<protein>
    <submittedName>
        <fullName evidence="2">LysR family transcriptional regulator</fullName>
    </submittedName>
</protein>
<organism evidence="2 3">
    <name type="scientific">Tahibacter soli</name>
    <dbReference type="NCBI Taxonomy" id="2983605"/>
    <lineage>
        <taxon>Bacteria</taxon>
        <taxon>Pseudomonadati</taxon>
        <taxon>Pseudomonadota</taxon>
        <taxon>Gammaproteobacteria</taxon>
        <taxon>Lysobacterales</taxon>
        <taxon>Rhodanobacteraceae</taxon>
        <taxon>Tahibacter</taxon>
    </lineage>
</organism>
<comment type="caution">
    <text evidence="2">The sequence shown here is derived from an EMBL/GenBank/DDBJ whole genome shotgun (WGS) entry which is preliminary data.</text>
</comment>
<keyword evidence="3" id="KW-1185">Reference proteome</keyword>
<dbReference type="EMBL" id="JAOVZO020000023">
    <property type="protein sequence ID" value="MDC8015969.1"/>
    <property type="molecule type" value="Genomic_DNA"/>
</dbReference>
<dbReference type="InterPro" id="IPR036388">
    <property type="entry name" value="WH-like_DNA-bd_sf"/>
</dbReference>
<dbReference type="InterPro" id="IPR036390">
    <property type="entry name" value="WH_DNA-bd_sf"/>
</dbReference>
<accession>A0A9X3YPF6</accession>
<feature type="domain" description="HTH lysR-type" evidence="1">
    <location>
        <begin position="9"/>
        <end position="52"/>
    </location>
</feature>
<dbReference type="RefSeq" id="WP_263543087.1">
    <property type="nucleotide sequence ID" value="NZ_JAOVZO020000023.1"/>
</dbReference>
<dbReference type="InterPro" id="IPR000847">
    <property type="entry name" value="LysR_HTH_N"/>
</dbReference>
<reference evidence="2" key="1">
    <citation type="submission" date="2023-02" db="EMBL/GenBank/DDBJ databases">
        <title>Tahibacter soli sp. nov. isolated from soil.</title>
        <authorList>
            <person name="Baek J.H."/>
            <person name="Lee J.K."/>
            <person name="Choi D.G."/>
            <person name="Jeon C.O."/>
        </authorList>
    </citation>
    <scope>NUCLEOTIDE SEQUENCE</scope>
    <source>
        <strain evidence="2">BL</strain>
    </source>
</reference>
<gene>
    <name evidence="2" type="ORF">OD750_025880</name>
</gene>
<dbReference type="GO" id="GO:0003700">
    <property type="term" value="F:DNA-binding transcription factor activity"/>
    <property type="evidence" value="ECO:0007669"/>
    <property type="project" value="InterPro"/>
</dbReference>
<dbReference type="Pfam" id="PF00126">
    <property type="entry name" value="HTH_1"/>
    <property type="match status" value="1"/>
</dbReference>
<evidence type="ECO:0000313" key="3">
    <source>
        <dbReference type="Proteomes" id="UP001139971"/>
    </source>
</evidence>
<dbReference type="Proteomes" id="UP001139971">
    <property type="component" value="Unassembled WGS sequence"/>
</dbReference>
<dbReference type="AlphaFoldDB" id="A0A9X3YPF6"/>
<name>A0A9X3YPF6_9GAMM</name>
<sequence>MSTIAKPAPDLAGLIAFVRVAELGSLDLSKAAVSKQMSLLEKRLGAQLLHRTVISSTYSRITTPGV</sequence>
<dbReference type="Gene3D" id="1.10.10.10">
    <property type="entry name" value="Winged helix-like DNA-binding domain superfamily/Winged helix DNA-binding domain"/>
    <property type="match status" value="1"/>
</dbReference>
<evidence type="ECO:0000313" key="2">
    <source>
        <dbReference type="EMBL" id="MDC8015969.1"/>
    </source>
</evidence>
<evidence type="ECO:0000259" key="1">
    <source>
        <dbReference type="PROSITE" id="PS50931"/>
    </source>
</evidence>
<dbReference type="SUPFAM" id="SSF46785">
    <property type="entry name" value="Winged helix' DNA-binding domain"/>
    <property type="match status" value="1"/>
</dbReference>